<reference evidence="3 4" key="1">
    <citation type="submission" date="2020-03" db="EMBL/GenBank/DDBJ databases">
        <title>Isolation and identification of active actinomycetes.</title>
        <authorList>
            <person name="Sun X."/>
        </authorList>
    </citation>
    <scope>NUCLEOTIDE SEQUENCE [LARGE SCALE GENOMIC DNA]</scope>
    <source>
        <strain evidence="3 4">NEAU-D13</strain>
    </source>
</reference>
<feature type="compositionally biased region" description="Low complexity" evidence="1">
    <location>
        <begin position="31"/>
        <end position="49"/>
    </location>
</feature>
<dbReference type="EMBL" id="JAAMPJ010000010">
    <property type="protein sequence ID" value="NGY63558.1"/>
    <property type="molecule type" value="Genomic_DNA"/>
</dbReference>
<evidence type="ECO:0000256" key="1">
    <source>
        <dbReference type="SAM" id="MobiDB-lite"/>
    </source>
</evidence>
<evidence type="ECO:0000259" key="2">
    <source>
        <dbReference type="Pfam" id="PF14436"/>
    </source>
</evidence>
<feature type="region of interest" description="Disordered" evidence="1">
    <location>
        <begin position="185"/>
        <end position="238"/>
    </location>
</feature>
<dbReference type="GO" id="GO:0004519">
    <property type="term" value="F:endonuclease activity"/>
    <property type="evidence" value="ECO:0007669"/>
    <property type="project" value="InterPro"/>
</dbReference>
<dbReference type="InterPro" id="IPR029501">
    <property type="entry name" value="EndoU_bac"/>
</dbReference>
<dbReference type="AlphaFoldDB" id="A0A7C9W0L3"/>
<dbReference type="Proteomes" id="UP000481360">
    <property type="component" value="Unassembled WGS sequence"/>
</dbReference>
<feature type="compositionally biased region" description="Basic and acidic residues" evidence="1">
    <location>
        <begin position="86"/>
        <end position="105"/>
    </location>
</feature>
<evidence type="ECO:0000313" key="3">
    <source>
        <dbReference type="EMBL" id="NGY63558.1"/>
    </source>
</evidence>
<dbReference type="Pfam" id="PF14436">
    <property type="entry name" value="EndoU_bacteria"/>
    <property type="match status" value="1"/>
</dbReference>
<feature type="region of interest" description="Disordered" evidence="1">
    <location>
        <begin position="243"/>
        <end position="262"/>
    </location>
</feature>
<name>A0A7C9W0L3_9PSEU</name>
<protein>
    <submittedName>
        <fullName evidence="3">EndoU domain-containing protein</fullName>
    </submittedName>
</protein>
<feature type="domain" description="Bacterial EndoU nuclease" evidence="2">
    <location>
        <begin position="116"/>
        <end position="189"/>
    </location>
</feature>
<comment type="caution">
    <text evidence="3">The sequence shown here is derived from an EMBL/GenBank/DDBJ whole genome shotgun (WGS) entry which is preliminary data.</text>
</comment>
<keyword evidence="4" id="KW-1185">Reference proteome</keyword>
<accession>A0A7C9W0L3</accession>
<feature type="compositionally biased region" description="Pro residues" evidence="1">
    <location>
        <begin position="73"/>
        <end position="84"/>
    </location>
</feature>
<feature type="region of interest" description="Disordered" evidence="1">
    <location>
        <begin position="1"/>
        <end position="123"/>
    </location>
</feature>
<sequence length="262" mass="26650">MTGKPRTPGGGGNPPGTPKKKPSQQHGNINAGAGLTSATKAAAASASAGTPGGGSGSTGTPANKPGNQNTPPTKKPLPTKPTAPPKADDIHHSATSKEHIIHGDGGKQGGHLAGTGFSNKTEFPKSWDEAKILDAAHKVTQSGQPVAGPMPTKDANGDPAWAYNYEGTVDGVLVRTTVLSNGEIRTSFPPDATNPGVILNPPAPTPAPQGIPQGNPPRYSNPAAGGDGSWTWEGPKGDRVIRIVQDDQGNVTKTDLGPYKKK</sequence>
<dbReference type="RefSeq" id="WP_166052070.1">
    <property type="nucleotide sequence ID" value="NZ_JAAMPJ010000010.1"/>
</dbReference>
<evidence type="ECO:0000313" key="4">
    <source>
        <dbReference type="Proteomes" id="UP000481360"/>
    </source>
</evidence>
<proteinExistence type="predicted"/>
<gene>
    <name evidence="3" type="ORF">G7043_32030</name>
</gene>
<organism evidence="3 4">
    <name type="scientific">Lentzea alba</name>
    <dbReference type="NCBI Taxonomy" id="2714351"/>
    <lineage>
        <taxon>Bacteria</taxon>
        <taxon>Bacillati</taxon>
        <taxon>Actinomycetota</taxon>
        <taxon>Actinomycetes</taxon>
        <taxon>Pseudonocardiales</taxon>
        <taxon>Pseudonocardiaceae</taxon>
        <taxon>Lentzea</taxon>
    </lineage>
</organism>